<dbReference type="AlphaFoldDB" id="A0A1G7FD52"/>
<dbReference type="InterPro" id="IPR050066">
    <property type="entry name" value="UvrABC_protein_C"/>
</dbReference>
<gene>
    <name evidence="2" type="ORF">SAMN05444167_0299</name>
</gene>
<keyword evidence="3" id="KW-1185">Reference proteome</keyword>
<reference evidence="2 3" key="1">
    <citation type="submission" date="2016-10" db="EMBL/GenBank/DDBJ databases">
        <authorList>
            <person name="de Groot N.N."/>
        </authorList>
    </citation>
    <scope>NUCLEOTIDE SEQUENCE [LARGE SCALE GENOMIC DNA]</scope>
    <source>
        <strain evidence="2 3">GAS232</strain>
    </source>
</reference>
<dbReference type="PANTHER" id="PTHR30562">
    <property type="entry name" value="UVRC/OXIDOREDUCTASE"/>
    <property type="match status" value="1"/>
</dbReference>
<accession>A0A1G7FD52</accession>
<dbReference type="GO" id="GO:0006974">
    <property type="term" value="P:DNA damage response"/>
    <property type="evidence" value="ECO:0007669"/>
    <property type="project" value="TreeGrafter"/>
</dbReference>
<dbReference type="EMBL" id="LT629690">
    <property type="protein sequence ID" value="SDE73868.1"/>
    <property type="molecule type" value="Genomic_DNA"/>
</dbReference>
<name>A0A1G7FD52_9BACT</name>
<dbReference type="PANTHER" id="PTHR30562:SF1">
    <property type="entry name" value="UVRABC SYSTEM PROTEIN C"/>
    <property type="match status" value="1"/>
</dbReference>
<evidence type="ECO:0000259" key="1">
    <source>
        <dbReference type="PROSITE" id="PS50151"/>
    </source>
</evidence>
<evidence type="ECO:0000313" key="3">
    <source>
        <dbReference type="Proteomes" id="UP000182427"/>
    </source>
</evidence>
<dbReference type="OrthoDB" id="9803913at2"/>
<dbReference type="InterPro" id="IPR001943">
    <property type="entry name" value="UVR_dom"/>
</dbReference>
<dbReference type="Pfam" id="PF02151">
    <property type="entry name" value="UVR"/>
    <property type="match status" value="1"/>
</dbReference>
<dbReference type="GO" id="GO:0009380">
    <property type="term" value="C:excinuclease repair complex"/>
    <property type="evidence" value="ECO:0007669"/>
    <property type="project" value="TreeGrafter"/>
</dbReference>
<dbReference type="RefSeq" id="WP_083343582.1">
    <property type="nucleotide sequence ID" value="NZ_LT629690.1"/>
</dbReference>
<proteinExistence type="predicted"/>
<sequence>MAVEPIFEHEIAFDPAQAADALRQLPAGPAVVGLFGHSATDRPHLMKSANVRRRLQRLLEPAEGQTKRLNLRDRIARIAWREAGSEFESLLLLYRAMHLAFGADEARKRMRLLPPFTIRFAAENAYPRIYVTNHLRRRSLTTTFGPFASRTAAERYCEAVEELFLIRRCYMELHPSVDDPGCIYGEMKKCMAPCQMRCSDEEYSAECSAVLSFLQTRGGSRIAALEAERDEASAAMEFEQAAAVHGRIAKVKAAAAFADELVQPLSELKAVLVMPCPSRAEDDAPHVAVWSFADGCFRGPERVSLLGVRLAKEQAEVGSSLFAQPMMLAATPLEGGAASGGSSSGSAEERMLAAVARLLDSAAGARDMVELGDQLSLLKRWYYRPEKQRVGAIFFMARGEWPVRRMVRAAAKLVAPVEAAPKVDVKPE</sequence>
<dbReference type="Proteomes" id="UP000182427">
    <property type="component" value="Chromosome I"/>
</dbReference>
<dbReference type="PROSITE" id="PS50151">
    <property type="entry name" value="UVR"/>
    <property type="match status" value="1"/>
</dbReference>
<evidence type="ECO:0000313" key="2">
    <source>
        <dbReference type="EMBL" id="SDE73868.1"/>
    </source>
</evidence>
<protein>
    <submittedName>
        <fullName evidence="2">UvrB/uvrC motif-containing protein</fullName>
    </submittedName>
</protein>
<feature type="domain" description="UVR" evidence="1">
    <location>
        <begin position="219"/>
        <end position="254"/>
    </location>
</feature>
<organism evidence="2 3">
    <name type="scientific">Terriglobus roseus</name>
    <dbReference type="NCBI Taxonomy" id="392734"/>
    <lineage>
        <taxon>Bacteria</taxon>
        <taxon>Pseudomonadati</taxon>
        <taxon>Acidobacteriota</taxon>
        <taxon>Terriglobia</taxon>
        <taxon>Terriglobales</taxon>
        <taxon>Acidobacteriaceae</taxon>
        <taxon>Terriglobus</taxon>
    </lineage>
</organism>